<feature type="domain" description="TonB-dependent receptor plug" evidence="16">
    <location>
        <begin position="60"/>
        <end position="172"/>
    </location>
</feature>
<evidence type="ECO:0000256" key="4">
    <source>
        <dbReference type="ARBA" id="ARBA00022452"/>
    </source>
</evidence>
<dbReference type="GO" id="GO:0015344">
    <property type="term" value="F:siderophore uptake transmembrane transporter activity"/>
    <property type="evidence" value="ECO:0007669"/>
    <property type="project" value="TreeGrafter"/>
</dbReference>
<dbReference type="Gene3D" id="2.40.170.20">
    <property type="entry name" value="TonB-dependent receptor, beta-barrel domain"/>
    <property type="match status" value="1"/>
</dbReference>
<feature type="chain" id="PRO_5007908602" evidence="14">
    <location>
        <begin position="29"/>
        <end position="686"/>
    </location>
</feature>
<evidence type="ECO:0000256" key="14">
    <source>
        <dbReference type="SAM" id="SignalP"/>
    </source>
</evidence>
<evidence type="ECO:0000256" key="8">
    <source>
        <dbReference type="ARBA" id="ARBA00023077"/>
    </source>
</evidence>
<evidence type="ECO:0000256" key="13">
    <source>
        <dbReference type="RuleBase" id="RU003357"/>
    </source>
</evidence>
<accession>A0A171KQT0</accession>
<dbReference type="AlphaFoldDB" id="A0A171KQT0"/>
<gene>
    <name evidence="17" type="ORF">AAV32_11880</name>
</gene>
<dbReference type="GO" id="GO:0044718">
    <property type="term" value="P:siderophore transmembrane transport"/>
    <property type="evidence" value="ECO:0007669"/>
    <property type="project" value="TreeGrafter"/>
</dbReference>
<dbReference type="PATRIC" id="fig|206506.3.peg.2530"/>
<comment type="caution">
    <text evidence="17">The sequence shown here is derived from an EMBL/GenBank/DDBJ whole genome shotgun (WGS) entry which is preliminary data.</text>
</comment>
<keyword evidence="10 17" id="KW-0675">Receptor</keyword>
<keyword evidence="5 12" id="KW-0812">Transmembrane</keyword>
<dbReference type="InterPro" id="IPR037066">
    <property type="entry name" value="Plug_dom_sf"/>
</dbReference>
<keyword evidence="8 13" id="KW-0798">TonB box</keyword>
<keyword evidence="18" id="KW-1185">Reference proteome</keyword>
<dbReference type="GO" id="GO:0009279">
    <property type="term" value="C:cell outer membrane"/>
    <property type="evidence" value="ECO:0007669"/>
    <property type="project" value="UniProtKB-SubCell"/>
</dbReference>
<dbReference type="PROSITE" id="PS52016">
    <property type="entry name" value="TONB_DEPENDENT_REC_3"/>
    <property type="match status" value="1"/>
</dbReference>
<evidence type="ECO:0000256" key="11">
    <source>
        <dbReference type="ARBA" id="ARBA00023237"/>
    </source>
</evidence>
<dbReference type="InterPro" id="IPR012910">
    <property type="entry name" value="Plug_dom"/>
</dbReference>
<evidence type="ECO:0000259" key="15">
    <source>
        <dbReference type="Pfam" id="PF00593"/>
    </source>
</evidence>
<dbReference type="EMBL" id="LBNE01000008">
    <property type="protein sequence ID" value="KKO71247.1"/>
    <property type="molecule type" value="Genomic_DNA"/>
</dbReference>
<evidence type="ECO:0000256" key="3">
    <source>
        <dbReference type="ARBA" id="ARBA00022448"/>
    </source>
</evidence>
<evidence type="ECO:0000256" key="12">
    <source>
        <dbReference type="PROSITE-ProRule" id="PRU01360"/>
    </source>
</evidence>
<dbReference type="Pfam" id="PF00593">
    <property type="entry name" value="TonB_dep_Rec_b-barrel"/>
    <property type="match status" value="1"/>
</dbReference>
<comment type="similarity">
    <text evidence="2 12 13">Belongs to the TonB-dependent receptor family.</text>
</comment>
<dbReference type="InterPro" id="IPR000531">
    <property type="entry name" value="Beta-barrel_TonB"/>
</dbReference>
<dbReference type="Proteomes" id="UP000078084">
    <property type="component" value="Unassembled WGS sequence"/>
</dbReference>
<keyword evidence="9 12" id="KW-0472">Membrane</keyword>
<evidence type="ECO:0000256" key="7">
    <source>
        <dbReference type="ARBA" id="ARBA00023065"/>
    </source>
</evidence>
<evidence type="ECO:0000256" key="2">
    <source>
        <dbReference type="ARBA" id="ARBA00009810"/>
    </source>
</evidence>
<evidence type="ECO:0000313" key="17">
    <source>
        <dbReference type="EMBL" id="KKO71247.1"/>
    </source>
</evidence>
<keyword evidence="4 12" id="KW-1134">Transmembrane beta strand</keyword>
<dbReference type="PANTHER" id="PTHR30069:SF53">
    <property type="entry name" value="COLICIN I RECEPTOR-RELATED"/>
    <property type="match status" value="1"/>
</dbReference>
<organism evidence="17 18">
    <name type="scientific">Kerstersia gyiorum</name>
    <dbReference type="NCBI Taxonomy" id="206506"/>
    <lineage>
        <taxon>Bacteria</taxon>
        <taxon>Pseudomonadati</taxon>
        <taxon>Pseudomonadota</taxon>
        <taxon>Betaproteobacteria</taxon>
        <taxon>Burkholderiales</taxon>
        <taxon>Alcaligenaceae</taxon>
        <taxon>Kerstersia</taxon>
    </lineage>
</organism>
<feature type="domain" description="TonB-dependent receptor-like beta-barrel" evidence="15">
    <location>
        <begin position="246"/>
        <end position="658"/>
    </location>
</feature>
<dbReference type="CDD" id="cd01347">
    <property type="entry name" value="ligand_gated_channel"/>
    <property type="match status" value="1"/>
</dbReference>
<protein>
    <submittedName>
        <fullName evidence="17">TonB-dependent receptor</fullName>
    </submittedName>
</protein>
<sequence length="686" mass="75363">MPIQRNSLRLAPTYLAICAALACTAASAQQTDENNAPAIEQGVAQLSQIVVTATGSGVDVRDAPASITVITREDIERQPVYDLNQLLRRVPGVSGGLNSYGPQSKISIRGLPEQYTLILVDGKRMGRSADTNYRADLGRQDLNWLTPDMIERIEVVRGPMSSLYGSDAMGGVINIITRKIAPVWGGQVTTNYTRPGDSDRGDSFQAGFMISGPVTDKVGLRLTGGIDKVDPDEVDLKDGYADGSGGVKDENLDAKLTWALTSHQDLTVEVGYGLQRRKNPSSLDEDGKNQESWGPERLRRNSYAIAHEGRWGFGTSKVRVYQNKYDSHIVNGEQSSEETIADASLDMPFTLGVKQMLTVGGQWKHEKLVNTDTIGVSGLPIDVDGNPMSDSPKVSGNTSALFLEDQLTLRENLLLTLGLRADHHKDYGTHYSPRGYLVWHPVSDWTIRGGVSRGFRAPSFKENSPGATTWSRGRGCSSLIPLGYTTGGCYMAGNPDLKPETSTSSEIGFEYDTARLGAGLTYFHTNFRNKIQYEALGKYYDIWWTRQANIERARTQGLEGSLRVALTKDLEWNTTGTYMIEAKNLTTDETLIDTPKLSMYSALDWFATESLSLRLAANFTGKQLGAKDTFVKAYTTADLSANYTAADNITLRAGVTNLFNKHVDSDSGYGYYIPRREFFVGMTARF</sequence>
<dbReference type="SUPFAM" id="SSF56935">
    <property type="entry name" value="Porins"/>
    <property type="match status" value="1"/>
</dbReference>
<name>A0A171KQT0_9BURK</name>
<evidence type="ECO:0000256" key="5">
    <source>
        <dbReference type="ARBA" id="ARBA00022692"/>
    </source>
</evidence>
<keyword evidence="3 12" id="KW-0813">Transport</keyword>
<feature type="signal peptide" evidence="14">
    <location>
        <begin position="1"/>
        <end position="28"/>
    </location>
</feature>
<evidence type="ECO:0000259" key="16">
    <source>
        <dbReference type="Pfam" id="PF07715"/>
    </source>
</evidence>
<dbReference type="InterPro" id="IPR039426">
    <property type="entry name" value="TonB-dep_rcpt-like"/>
</dbReference>
<dbReference type="PANTHER" id="PTHR30069">
    <property type="entry name" value="TONB-DEPENDENT OUTER MEMBRANE RECEPTOR"/>
    <property type="match status" value="1"/>
</dbReference>
<dbReference type="Gene3D" id="2.170.130.10">
    <property type="entry name" value="TonB-dependent receptor, plug domain"/>
    <property type="match status" value="1"/>
</dbReference>
<dbReference type="STRING" id="206506.AAV32_11880"/>
<comment type="subcellular location">
    <subcellularLocation>
        <location evidence="1 12">Cell outer membrane</location>
        <topology evidence="1 12">Multi-pass membrane protein</topology>
    </subcellularLocation>
</comment>
<dbReference type="Pfam" id="PF07715">
    <property type="entry name" value="Plug"/>
    <property type="match status" value="1"/>
</dbReference>
<keyword evidence="6 14" id="KW-0732">Signal</keyword>
<evidence type="ECO:0000256" key="6">
    <source>
        <dbReference type="ARBA" id="ARBA00022729"/>
    </source>
</evidence>
<proteinExistence type="inferred from homology"/>
<dbReference type="InterPro" id="IPR036942">
    <property type="entry name" value="Beta-barrel_TonB_sf"/>
</dbReference>
<keyword evidence="11 12" id="KW-0998">Cell outer membrane</keyword>
<evidence type="ECO:0000313" key="18">
    <source>
        <dbReference type="Proteomes" id="UP000078084"/>
    </source>
</evidence>
<evidence type="ECO:0000256" key="1">
    <source>
        <dbReference type="ARBA" id="ARBA00004571"/>
    </source>
</evidence>
<evidence type="ECO:0000256" key="10">
    <source>
        <dbReference type="ARBA" id="ARBA00023170"/>
    </source>
</evidence>
<keyword evidence="7" id="KW-0406">Ion transport</keyword>
<reference evidence="17 18" key="1">
    <citation type="submission" date="2015-04" db="EMBL/GenBank/DDBJ databases">
        <title>Genome sequence of Kerstersia gyiorum CG1.</title>
        <authorList>
            <person name="Greninger A.L."/>
            <person name="Kozyreva V."/>
            <person name="Chaturvedi V."/>
        </authorList>
    </citation>
    <scope>NUCLEOTIDE SEQUENCE [LARGE SCALE GENOMIC DNA]</scope>
    <source>
        <strain evidence="17 18">CG1</strain>
    </source>
</reference>
<evidence type="ECO:0000256" key="9">
    <source>
        <dbReference type="ARBA" id="ARBA00023136"/>
    </source>
</evidence>
<dbReference type="PROSITE" id="PS51257">
    <property type="entry name" value="PROKAR_LIPOPROTEIN"/>
    <property type="match status" value="1"/>
</dbReference>